<accession>U4L619</accession>
<reference evidence="1 2" key="1">
    <citation type="journal article" date="2013" name="PLoS Genet.">
        <title>The genome and development-dependent transcriptomes of Pyronema confluens: a window into fungal evolution.</title>
        <authorList>
            <person name="Traeger S."/>
            <person name="Altegoer F."/>
            <person name="Freitag M."/>
            <person name="Gabaldon T."/>
            <person name="Kempken F."/>
            <person name="Kumar A."/>
            <person name="Marcet-Houben M."/>
            <person name="Poggeler S."/>
            <person name="Stajich J.E."/>
            <person name="Nowrousian M."/>
        </authorList>
    </citation>
    <scope>NUCLEOTIDE SEQUENCE [LARGE SCALE GENOMIC DNA]</scope>
    <source>
        <strain evidence="2">CBS 100304</strain>
        <tissue evidence="1">Vegetative mycelium</tissue>
    </source>
</reference>
<name>U4L619_PYROM</name>
<evidence type="ECO:0000313" key="1">
    <source>
        <dbReference type="EMBL" id="CCX05460.1"/>
    </source>
</evidence>
<dbReference type="AlphaFoldDB" id="U4L619"/>
<gene>
    <name evidence="1" type="ORF">PCON_05047</name>
</gene>
<evidence type="ECO:0000313" key="2">
    <source>
        <dbReference type="Proteomes" id="UP000018144"/>
    </source>
</evidence>
<proteinExistence type="predicted"/>
<sequence length="36" mass="4168">MHIQEKHCASQNLVHLLFSGSWSLRTNRTQNSRSIS</sequence>
<organism evidence="1 2">
    <name type="scientific">Pyronema omphalodes (strain CBS 100304)</name>
    <name type="common">Pyronema confluens</name>
    <dbReference type="NCBI Taxonomy" id="1076935"/>
    <lineage>
        <taxon>Eukaryota</taxon>
        <taxon>Fungi</taxon>
        <taxon>Dikarya</taxon>
        <taxon>Ascomycota</taxon>
        <taxon>Pezizomycotina</taxon>
        <taxon>Pezizomycetes</taxon>
        <taxon>Pezizales</taxon>
        <taxon>Pyronemataceae</taxon>
        <taxon>Pyronema</taxon>
    </lineage>
</organism>
<protein>
    <submittedName>
        <fullName evidence="1">Uncharacterized protein</fullName>
    </submittedName>
</protein>
<dbReference type="Proteomes" id="UP000018144">
    <property type="component" value="Unassembled WGS sequence"/>
</dbReference>
<keyword evidence="2" id="KW-1185">Reference proteome</keyword>
<dbReference type="EMBL" id="HF935254">
    <property type="protein sequence ID" value="CCX05460.1"/>
    <property type="molecule type" value="Genomic_DNA"/>
</dbReference>